<comment type="caution">
    <text evidence="1">The sequence shown here is derived from an EMBL/GenBank/DDBJ whole genome shotgun (WGS) entry which is preliminary data.</text>
</comment>
<proteinExistence type="predicted"/>
<dbReference type="AlphaFoldDB" id="A0ABD3XIK5"/>
<name>A0ABD3XIK5_SINWO</name>
<evidence type="ECO:0000313" key="2">
    <source>
        <dbReference type="Proteomes" id="UP001634394"/>
    </source>
</evidence>
<protein>
    <submittedName>
        <fullName evidence="1">Uncharacterized protein</fullName>
    </submittedName>
</protein>
<evidence type="ECO:0000313" key="1">
    <source>
        <dbReference type="EMBL" id="KAL3885912.1"/>
    </source>
</evidence>
<gene>
    <name evidence="1" type="ORF">ACJMK2_025943</name>
</gene>
<reference evidence="1 2" key="1">
    <citation type="submission" date="2024-11" db="EMBL/GenBank/DDBJ databases">
        <title>Chromosome-level genome assembly of the freshwater bivalve Anodonta woodiana.</title>
        <authorList>
            <person name="Chen X."/>
        </authorList>
    </citation>
    <scope>NUCLEOTIDE SEQUENCE [LARGE SCALE GENOMIC DNA]</scope>
    <source>
        <strain evidence="1">MN2024</strain>
        <tissue evidence="1">Gills</tissue>
    </source>
</reference>
<accession>A0ABD3XIK5</accession>
<dbReference type="EMBL" id="JBJQND010000002">
    <property type="protein sequence ID" value="KAL3885912.1"/>
    <property type="molecule type" value="Genomic_DNA"/>
</dbReference>
<dbReference type="Proteomes" id="UP001634394">
    <property type="component" value="Unassembled WGS sequence"/>
</dbReference>
<keyword evidence="2" id="KW-1185">Reference proteome</keyword>
<sequence length="131" mass="15289">FGENHGSIGPLTSLKDGDLETQTHKKDIGGLVEEQQKRNKRHINIVPTRINKPCPQYHKNIPFHFPPFSFPFMGNHQGGQIFQYQQNFFPDLHVAWFYPFNPHPFHNIIVNDIGHPIFVTLYIPLYIIFLP</sequence>
<feature type="non-terminal residue" evidence="1">
    <location>
        <position position="1"/>
    </location>
</feature>
<organism evidence="1 2">
    <name type="scientific">Sinanodonta woodiana</name>
    <name type="common">Chinese pond mussel</name>
    <name type="synonym">Anodonta woodiana</name>
    <dbReference type="NCBI Taxonomy" id="1069815"/>
    <lineage>
        <taxon>Eukaryota</taxon>
        <taxon>Metazoa</taxon>
        <taxon>Spiralia</taxon>
        <taxon>Lophotrochozoa</taxon>
        <taxon>Mollusca</taxon>
        <taxon>Bivalvia</taxon>
        <taxon>Autobranchia</taxon>
        <taxon>Heteroconchia</taxon>
        <taxon>Palaeoheterodonta</taxon>
        <taxon>Unionida</taxon>
        <taxon>Unionoidea</taxon>
        <taxon>Unionidae</taxon>
        <taxon>Unioninae</taxon>
        <taxon>Sinanodonta</taxon>
    </lineage>
</organism>